<reference evidence="10" key="1">
    <citation type="submission" date="2025-08" db="UniProtKB">
        <authorList>
            <consortium name="RefSeq"/>
        </authorList>
    </citation>
    <scope>IDENTIFICATION</scope>
    <source>
        <tissue evidence="10">Whole body</tissue>
    </source>
</reference>
<keyword evidence="7" id="KW-0137">Centromere</keyword>
<evidence type="ECO:0000256" key="8">
    <source>
        <dbReference type="SAM" id="MobiDB-lite"/>
    </source>
</evidence>
<dbReference type="Proteomes" id="UP000694925">
    <property type="component" value="Unplaced"/>
</dbReference>
<evidence type="ECO:0000313" key="9">
    <source>
        <dbReference type="Proteomes" id="UP000694925"/>
    </source>
</evidence>
<evidence type="ECO:0000256" key="7">
    <source>
        <dbReference type="ARBA" id="ARBA00023328"/>
    </source>
</evidence>
<dbReference type="RefSeq" id="XP_017883331.1">
    <property type="nucleotide sequence ID" value="XM_018027842.2"/>
</dbReference>
<comment type="subcellular location">
    <subcellularLocation>
        <location evidence="2">Chromosome</location>
        <location evidence="2">Centromere</location>
    </subcellularLocation>
    <subcellularLocation>
        <location evidence="1">Nucleus</location>
    </subcellularLocation>
</comment>
<evidence type="ECO:0000256" key="1">
    <source>
        <dbReference type="ARBA" id="ARBA00004123"/>
    </source>
</evidence>
<dbReference type="InterPro" id="IPR025204">
    <property type="entry name" value="CENP-L"/>
</dbReference>
<dbReference type="PANTHER" id="PTHR31740:SF2">
    <property type="entry name" value="CENTROMERE PROTEIN L"/>
    <property type="match status" value="1"/>
</dbReference>
<feature type="region of interest" description="Disordered" evidence="8">
    <location>
        <begin position="1"/>
        <end position="24"/>
    </location>
</feature>
<dbReference type="Pfam" id="PF13092">
    <property type="entry name" value="CENP-L"/>
    <property type="match status" value="1"/>
</dbReference>
<evidence type="ECO:0000313" key="10">
    <source>
        <dbReference type="RefSeq" id="XP_017883331.1"/>
    </source>
</evidence>
<accession>A0AAJ7N8R0</accession>
<protein>
    <recommendedName>
        <fullName evidence="4">Centromere protein L</fullName>
    </recommendedName>
</protein>
<keyword evidence="5" id="KW-0158">Chromosome</keyword>
<keyword evidence="6" id="KW-0539">Nucleus</keyword>
<evidence type="ECO:0000256" key="2">
    <source>
        <dbReference type="ARBA" id="ARBA00004584"/>
    </source>
</evidence>
<dbReference type="AlphaFoldDB" id="A0AAJ7N8R0"/>
<keyword evidence="9" id="KW-1185">Reference proteome</keyword>
<dbReference type="KEGG" id="ccal:108626905"/>
<name>A0AAJ7N8R0_9HYME</name>
<comment type="similarity">
    <text evidence="3">Belongs to the CENP-L/IML3 family.</text>
</comment>
<gene>
    <name evidence="10" type="primary">LOC108626905</name>
</gene>
<dbReference type="PANTHER" id="PTHR31740">
    <property type="entry name" value="CENTROMERE PROTEIN L"/>
    <property type="match status" value="1"/>
</dbReference>
<proteinExistence type="inferred from homology"/>
<evidence type="ECO:0000256" key="6">
    <source>
        <dbReference type="ARBA" id="ARBA00023242"/>
    </source>
</evidence>
<dbReference type="GO" id="GO:0000775">
    <property type="term" value="C:chromosome, centromeric region"/>
    <property type="evidence" value="ECO:0007669"/>
    <property type="project" value="UniProtKB-SubCell"/>
</dbReference>
<organism evidence="9 10">
    <name type="scientific">Ceratina calcarata</name>
    <dbReference type="NCBI Taxonomy" id="156304"/>
    <lineage>
        <taxon>Eukaryota</taxon>
        <taxon>Metazoa</taxon>
        <taxon>Ecdysozoa</taxon>
        <taxon>Arthropoda</taxon>
        <taxon>Hexapoda</taxon>
        <taxon>Insecta</taxon>
        <taxon>Pterygota</taxon>
        <taxon>Neoptera</taxon>
        <taxon>Endopterygota</taxon>
        <taxon>Hymenoptera</taxon>
        <taxon>Apocrita</taxon>
        <taxon>Aculeata</taxon>
        <taxon>Apoidea</taxon>
        <taxon>Anthophila</taxon>
        <taxon>Apidae</taxon>
        <taxon>Ceratina</taxon>
        <taxon>Zadontomerus</taxon>
    </lineage>
</organism>
<sequence>MTNTVESMQPSTSGAVHTSSTPRKGCQSFSLNVDHPLTGEPDDSLDELLHVLWTVSAVSVLFNFHQDRVHLKQYAKRLREEVANSLAQENVVYNAEVSVMKNKTSDSLDSPPIKIEVYSKTNGTTEGPGKCIYKGILLSCKNSSQKLGIRNAVRLPLLLCRGTRGAMGIVHKVLKHMFDCLITALPIGEDDLMWLVPIIIYPTHELYPKSTDELQMEYRIPELADRDSIVIKFKIEDVIKILKVIVDLNKNVTATGVTFTLDHIEKFREVLYTEMLGCARLQLGLCTLHKITLPGVTLVGNKMKSVKPGTMNRILLYMNDKAFDTLHAMNIDI</sequence>
<evidence type="ECO:0000256" key="5">
    <source>
        <dbReference type="ARBA" id="ARBA00022454"/>
    </source>
</evidence>
<dbReference type="GO" id="GO:0005634">
    <property type="term" value="C:nucleus"/>
    <property type="evidence" value="ECO:0007669"/>
    <property type="project" value="UniProtKB-SubCell"/>
</dbReference>
<evidence type="ECO:0000256" key="4">
    <source>
        <dbReference type="ARBA" id="ARBA00016380"/>
    </source>
</evidence>
<evidence type="ECO:0000256" key="3">
    <source>
        <dbReference type="ARBA" id="ARBA00011060"/>
    </source>
</evidence>
<dbReference type="GeneID" id="108626905"/>